<dbReference type="Proteomes" id="UP000029507">
    <property type="component" value="Chromosome"/>
</dbReference>
<dbReference type="HOGENOM" id="CLU_162633_0_0_9"/>
<dbReference type="RefSeq" id="WP_038695814.1">
    <property type="nucleotide sequence ID" value="NZ_CP009286.1"/>
</dbReference>
<dbReference type="KEGG" id="pste:PSTEL_13335"/>
<dbReference type="OrthoDB" id="2867965at2"/>
<evidence type="ECO:0008006" key="3">
    <source>
        <dbReference type="Google" id="ProtNLM"/>
    </source>
</evidence>
<name>A0A089LQY1_9BACL</name>
<protein>
    <recommendedName>
        <fullName evidence="3">STAS domain-containing protein</fullName>
    </recommendedName>
</protein>
<accession>A0A089LQY1</accession>
<proteinExistence type="predicted"/>
<gene>
    <name evidence="1" type="ORF">PSTEL_13335</name>
</gene>
<evidence type="ECO:0000313" key="2">
    <source>
        <dbReference type="Proteomes" id="UP000029507"/>
    </source>
</evidence>
<evidence type="ECO:0000313" key="1">
    <source>
        <dbReference type="EMBL" id="AIQ63921.1"/>
    </source>
</evidence>
<sequence>MGTFNLRTDKAAQSLQVSVGGTFSNDDAGRFINEYNSTVATFDPKQYEIVLDCTGLNVSSPDVLPMLEQCFILYKDSGFKKVIFTIKSNPILKMQLARVARSTKLENYEIREV</sequence>
<dbReference type="EMBL" id="CP009286">
    <property type="protein sequence ID" value="AIQ63921.1"/>
    <property type="molecule type" value="Genomic_DNA"/>
</dbReference>
<reference evidence="1 2" key="1">
    <citation type="submission" date="2014-08" db="EMBL/GenBank/DDBJ databases">
        <title>Comparative genomics of the Paenibacillus odorifer group.</title>
        <authorList>
            <person name="den Bakker H.C."/>
            <person name="Tsai Y.-C."/>
            <person name="Martin N."/>
            <person name="Korlach J."/>
            <person name="Wiedmann M."/>
        </authorList>
    </citation>
    <scope>NUCLEOTIDE SEQUENCE [LARGE SCALE GENOMIC DNA]</scope>
    <source>
        <strain evidence="1 2">DSM 14472</strain>
    </source>
</reference>
<keyword evidence="2" id="KW-1185">Reference proteome</keyword>
<dbReference type="AlphaFoldDB" id="A0A089LQY1"/>
<organism evidence="1 2">
    <name type="scientific">Paenibacillus stellifer</name>
    <dbReference type="NCBI Taxonomy" id="169760"/>
    <lineage>
        <taxon>Bacteria</taxon>
        <taxon>Bacillati</taxon>
        <taxon>Bacillota</taxon>
        <taxon>Bacilli</taxon>
        <taxon>Bacillales</taxon>
        <taxon>Paenibacillaceae</taxon>
        <taxon>Paenibacillus</taxon>
    </lineage>
</organism>
<dbReference type="STRING" id="169760.PSTEL_13335"/>